<feature type="region of interest" description="Disordered" evidence="1">
    <location>
        <begin position="37"/>
        <end position="59"/>
    </location>
</feature>
<evidence type="ECO:0000313" key="3">
    <source>
        <dbReference type="Proteomes" id="UP000187406"/>
    </source>
</evidence>
<dbReference type="InParanoid" id="A0A1Q3AXX2"/>
<reference evidence="3" key="1">
    <citation type="submission" date="2016-04" db="EMBL/GenBank/DDBJ databases">
        <title>Cephalotus genome sequencing.</title>
        <authorList>
            <person name="Fukushima K."/>
            <person name="Hasebe M."/>
            <person name="Fang X."/>
        </authorList>
    </citation>
    <scope>NUCLEOTIDE SEQUENCE [LARGE SCALE GENOMIC DNA]</scope>
    <source>
        <strain evidence="3">cv. St1</strain>
    </source>
</reference>
<protein>
    <submittedName>
        <fullName evidence="2">Uncharacterized protein</fullName>
    </submittedName>
</protein>
<evidence type="ECO:0000256" key="1">
    <source>
        <dbReference type="SAM" id="MobiDB-lite"/>
    </source>
</evidence>
<sequence>MSMEPPKDVFPEMEEVEELGGENVAAAVVTTHVATSTTIASEESVSKTKGTNAGTSKSSEIMNVDETMQDASSFIMPKMKRKIGDNGLDGISELEKYLTD</sequence>
<accession>A0A1Q3AXX2</accession>
<dbReference type="AlphaFoldDB" id="A0A1Q3AXX2"/>
<feature type="compositionally biased region" description="Polar residues" evidence="1">
    <location>
        <begin position="41"/>
        <end position="59"/>
    </location>
</feature>
<organism evidence="2 3">
    <name type="scientific">Cephalotus follicularis</name>
    <name type="common">Albany pitcher plant</name>
    <dbReference type="NCBI Taxonomy" id="3775"/>
    <lineage>
        <taxon>Eukaryota</taxon>
        <taxon>Viridiplantae</taxon>
        <taxon>Streptophyta</taxon>
        <taxon>Embryophyta</taxon>
        <taxon>Tracheophyta</taxon>
        <taxon>Spermatophyta</taxon>
        <taxon>Magnoliopsida</taxon>
        <taxon>eudicotyledons</taxon>
        <taxon>Gunneridae</taxon>
        <taxon>Pentapetalae</taxon>
        <taxon>rosids</taxon>
        <taxon>fabids</taxon>
        <taxon>Oxalidales</taxon>
        <taxon>Cephalotaceae</taxon>
        <taxon>Cephalotus</taxon>
    </lineage>
</organism>
<comment type="caution">
    <text evidence="2">The sequence shown here is derived from an EMBL/GenBank/DDBJ whole genome shotgun (WGS) entry which is preliminary data.</text>
</comment>
<proteinExistence type="predicted"/>
<keyword evidence="3" id="KW-1185">Reference proteome</keyword>
<dbReference type="EMBL" id="BDDD01000148">
    <property type="protein sequence ID" value="GAV60403.1"/>
    <property type="molecule type" value="Genomic_DNA"/>
</dbReference>
<gene>
    <name evidence="2" type="ORF">CFOL_v3_03934</name>
</gene>
<dbReference type="Proteomes" id="UP000187406">
    <property type="component" value="Unassembled WGS sequence"/>
</dbReference>
<evidence type="ECO:0000313" key="2">
    <source>
        <dbReference type="EMBL" id="GAV60403.1"/>
    </source>
</evidence>
<name>A0A1Q3AXX2_CEPFO</name>